<feature type="compositionally biased region" description="Low complexity" evidence="1">
    <location>
        <begin position="491"/>
        <end position="533"/>
    </location>
</feature>
<accession>A0A2Y9QGE1</accession>
<keyword evidence="4" id="KW-1185">Reference proteome</keyword>
<dbReference type="InterPro" id="IPR026523">
    <property type="entry name" value="PNMA"/>
</dbReference>
<sequence>MLQDWCRWMGVNAQRSLLLLGIPEDCEEDEFQEAVRAALMPLGRYRVLGKVFRKELGTKVALVEFADYLNRSLIPQQIPGKGGPWRVICLPQVPDVELQERLTFPVQPQEQEVAGGAGEVGAAGDAGIAGEAGAAGEAVAAGEAGAPDEAGAPGEAGDAGEVGAAGDAGIAGEAEAPGEAEVAGEAGVLGEPGGPGELGGPGDAGVAGEAGAAGEAGYEDVAEAAGEAGAAGEADTWAQQWRHALQPMLESLAYQELRPFSGREEPGPGEEPFEGWLDHAYDMLYLWRHVSEREKRRRLVECLSGPALDLLCGLLAEDPGLPAQDCLVALVQVFGTQDTRMTARLKFLTCAQEPGESLFAYVMRQEGLLQTAMEKGAVHPAIADQVRVRQVLMRAQPNRTLYSKLRRMRMEGRPPGFMALLGLVQETEAWEAAQARREPSQVEEGAHAAGGAPAIIQADPGNEEAVGEASGSEHAAKATTAKEDAGQAIPANEDATETTVANEDAAEAAPASEGAARAVPACEDSAEAAPGSEEASEAVHDTEDTSEAAPGADAAVKGAPVTQEDESAPAPAQVGSAPGAGPGGPGMLFSACPVGSRDKAMPQRPARFPPSAHTVCACARVRLHEPVAVVYAPARTAISSAAGSAQCPPGNATPHVANKDEENTNLTGRWAQWVSGQEHPDQQSLCLEGGHFLSPYASIWDLTDRAESTAGEGRSKGLGSKRRKELPRTRDLQGTPGKAQANPEAWSPSLGLATDLGQPQTLERITLARAHRGQGLLSTRAGRTSWVTHSVDVSVPVGTWVGSTESHLDQVLLTWDSYRSTRGRGQRRRAGKAGEGAPERPSSAAAQNAALAGATRGLPGERTRGHVCAPGDVSGGAGSEAERRRGTASPGPAPPAGEGRDRGEQARGPRATLRRAGPERVAGPTDPPTEQDRAAPASLLPGRRSPEKAAEPGLWELAQIKRIPH</sequence>
<proteinExistence type="predicted"/>
<dbReference type="InParanoid" id="A0A2Y9QGE1"/>
<dbReference type="InterPro" id="IPR048271">
    <property type="entry name" value="PNMA_N"/>
</dbReference>
<dbReference type="AlphaFoldDB" id="A0A2Y9QGE1"/>
<feature type="compositionally biased region" description="Low complexity" evidence="1">
    <location>
        <begin position="844"/>
        <end position="854"/>
    </location>
</feature>
<name>A0A2Y9QGE1_TRIMA</name>
<feature type="compositionally biased region" description="Gly residues" evidence="1">
    <location>
        <begin position="190"/>
        <end position="205"/>
    </location>
</feature>
<feature type="compositionally biased region" description="Low complexity" evidence="1">
    <location>
        <begin position="548"/>
        <end position="561"/>
    </location>
</feature>
<organism evidence="4 5">
    <name type="scientific">Trichechus manatus latirostris</name>
    <name type="common">Florida manatee</name>
    <dbReference type="NCBI Taxonomy" id="127582"/>
    <lineage>
        <taxon>Eukaryota</taxon>
        <taxon>Metazoa</taxon>
        <taxon>Chordata</taxon>
        <taxon>Craniata</taxon>
        <taxon>Vertebrata</taxon>
        <taxon>Euteleostomi</taxon>
        <taxon>Mammalia</taxon>
        <taxon>Eutheria</taxon>
        <taxon>Afrotheria</taxon>
        <taxon>Sirenia</taxon>
        <taxon>Trichechidae</taxon>
        <taxon>Trichechus</taxon>
    </lineage>
</organism>
<reference evidence="5" key="1">
    <citation type="submission" date="2025-08" db="UniProtKB">
        <authorList>
            <consortium name="RefSeq"/>
        </authorList>
    </citation>
    <scope>IDENTIFICATION</scope>
</reference>
<feature type="region of interest" description="Disordered" evidence="1">
    <location>
        <begin position="144"/>
        <end position="211"/>
    </location>
</feature>
<feature type="compositionally biased region" description="Low complexity" evidence="1">
    <location>
        <begin position="568"/>
        <end position="577"/>
    </location>
</feature>
<evidence type="ECO:0000313" key="4">
    <source>
        <dbReference type="Proteomes" id="UP000248480"/>
    </source>
</evidence>
<dbReference type="PANTHER" id="PTHR23095">
    <property type="entry name" value="PARANEOPLASTIC ANTIGEN"/>
    <property type="match status" value="1"/>
</dbReference>
<dbReference type="KEGG" id="tmu:111819148"/>
<evidence type="ECO:0000259" key="3">
    <source>
        <dbReference type="Pfam" id="PF20846"/>
    </source>
</evidence>
<dbReference type="PANTHER" id="PTHR23095:SF20">
    <property type="entry name" value="PARANEOPLASTIC ANTIGEN MA6E"/>
    <property type="match status" value="1"/>
</dbReference>
<feature type="compositionally biased region" description="Basic and acidic residues" evidence="1">
    <location>
        <begin position="898"/>
        <end position="907"/>
    </location>
</feature>
<feature type="region of interest" description="Disordered" evidence="1">
    <location>
        <begin position="821"/>
        <end position="965"/>
    </location>
</feature>
<feature type="domain" description="Paraneoplastic antigen Ma-like C-terminal" evidence="2">
    <location>
        <begin position="260"/>
        <end position="421"/>
    </location>
</feature>
<dbReference type="Pfam" id="PF20846">
    <property type="entry name" value="PNMA_N"/>
    <property type="match status" value="1"/>
</dbReference>
<dbReference type="GeneID" id="111819148"/>
<dbReference type="Proteomes" id="UP000248480">
    <property type="component" value="Unplaced"/>
</dbReference>
<dbReference type="Pfam" id="PF14893">
    <property type="entry name" value="PNMA"/>
    <property type="match status" value="1"/>
</dbReference>
<feature type="compositionally biased region" description="Basic and acidic residues" evidence="1">
    <location>
        <begin position="474"/>
        <end position="485"/>
    </location>
</feature>
<dbReference type="InterPro" id="IPR048270">
    <property type="entry name" value="PNMA_C"/>
</dbReference>
<feature type="region of interest" description="Disordered" evidence="1">
    <location>
        <begin position="707"/>
        <end position="752"/>
    </location>
</feature>
<feature type="compositionally biased region" description="Basic residues" evidence="1">
    <location>
        <begin position="821"/>
        <end position="831"/>
    </location>
</feature>
<protein>
    <submittedName>
        <fullName evidence="5">Paraneoplastic antigen Ma6F-like</fullName>
    </submittedName>
</protein>
<dbReference type="RefSeq" id="XP_023580792.1">
    <property type="nucleotide sequence ID" value="XM_023725024.1"/>
</dbReference>
<evidence type="ECO:0000256" key="1">
    <source>
        <dbReference type="SAM" id="MobiDB-lite"/>
    </source>
</evidence>
<evidence type="ECO:0000259" key="2">
    <source>
        <dbReference type="Pfam" id="PF14893"/>
    </source>
</evidence>
<feature type="region of interest" description="Disordered" evidence="1">
    <location>
        <begin position="462"/>
        <end position="608"/>
    </location>
</feature>
<feature type="compositionally biased region" description="Low complexity" evidence="1">
    <location>
        <begin position="144"/>
        <end position="189"/>
    </location>
</feature>
<feature type="domain" description="Paraneoplastic antigen Ma-like N-terminal" evidence="3">
    <location>
        <begin position="1"/>
        <end position="88"/>
    </location>
</feature>
<evidence type="ECO:0000313" key="5">
    <source>
        <dbReference type="RefSeq" id="XP_023580792.1"/>
    </source>
</evidence>
<gene>
    <name evidence="5" type="primary">LOC111819148</name>
</gene>